<evidence type="ECO:0000313" key="3">
    <source>
        <dbReference type="Proteomes" id="UP000028006"/>
    </source>
</evidence>
<name>A0A081N8W4_9GAMM</name>
<feature type="transmembrane region" description="Helical" evidence="1">
    <location>
        <begin position="54"/>
        <end position="72"/>
    </location>
</feature>
<comment type="caution">
    <text evidence="2">The sequence shown here is derived from an EMBL/GenBank/DDBJ whole genome shotgun (WGS) entry which is preliminary data.</text>
</comment>
<dbReference type="AlphaFoldDB" id="A0A081N8W4"/>
<protein>
    <submittedName>
        <fullName evidence="2">Uncharacterized protein</fullName>
    </submittedName>
</protein>
<keyword evidence="1" id="KW-0812">Transmembrane</keyword>
<sequence length="163" mass="18401">MASTVSLQKCYKITFFYDRISSLIEKMSIVVFQWNTPMSFSIVNILRLLRQHPVVVWLLLFGYALGAGYATVHTHHAHHDAPDSFHKALNHYVQSLELDDPGHPWDNDAHDCTACKFQCSHPTSDSARYVAILKAGTAFTVPAVRYFSRTTPTKRLTRAPPVA</sequence>
<dbReference type="EMBL" id="JOKG01000002">
    <property type="protein sequence ID" value="KEQ14887.1"/>
    <property type="molecule type" value="Genomic_DNA"/>
</dbReference>
<keyword evidence="3" id="KW-1185">Reference proteome</keyword>
<organism evidence="2 3">
    <name type="scientific">Endozoicomonas montiporae</name>
    <dbReference type="NCBI Taxonomy" id="1027273"/>
    <lineage>
        <taxon>Bacteria</taxon>
        <taxon>Pseudomonadati</taxon>
        <taxon>Pseudomonadota</taxon>
        <taxon>Gammaproteobacteria</taxon>
        <taxon>Oceanospirillales</taxon>
        <taxon>Endozoicomonadaceae</taxon>
        <taxon>Endozoicomonas</taxon>
    </lineage>
</organism>
<evidence type="ECO:0000313" key="2">
    <source>
        <dbReference type="EMBL" id="KEQ14887.1"/>
    </source>
</evidence>
<evidence type="ECO:0000256" key="1">
    <source>
        <dbReference type="SAM" id="Phobius"/>
    </source>
</evidence>
<proteinExistence type="predicted"/>
<dbReference type="Proteomes" id="UP000028006">
    <property type="component" value="Unassembled WGS sequence"/>
</dbReference>
<keyword evidence="1" id="KW-1133">Transmembrane helix</keyword>
<gene>
    <name evidence="2" type="ORF">GZ77_11535</name>
</gene>
<keyword evidence="1" id="KW-0472">Membrane</keyword>
<accession>A0A081N8W4</accession>
<reference evidence="2 3" key="1">
    <citation type="submission" date="2014-06" db="EMBL/GenBank/DDBJ databases">
        <title>Whole Genome Sequences of Three Symbiotic Endozoicomonas Bacteria.</title>
        <authorList>
            <person name="Neave M.J."/>
            <person name="Apprill A."/>
            <person name="Voolstra C.R."/>
        </authorList>
    </citation>
    <scope>NUCLEOTIDE SEQUENCE [LARGE SCALE GENOMIC DNA]</scope>
    <source>
        <strain evidence="2 3">LMG 24815</strain>
    </source>
</reference>